<accession>A0A068UGQ7</accession>
<sequence>MLLATVLGLKPMEEDSHPLVAEDNTVVIADPPPSNQGGLNEKPGRDSTIKERPDIEIMRDAVHDFTMEDAPIWPDQGYDVEPHRVLEEQIMKHIEASSPVVEEILVSGGPSIPLPHAEEPQSVASEKAHANFNLDIPFGYASSGLAIRSTPPDEQPRAKQRKRRRRDFYDEQIVLTNKS</sequence>
<gene>
    <name evidence="2" type="ORF">GSCOC_T00025065001</name>
</gene>
<name>A0A068UGQ7_COFCA</name>
<protein>
    <submittedName>
        <fullName evidence="2">Uncharacterized protein</fullName>
    </submittedName>
</protein>
<dbReference type="Gramene" id="CDP07715">
    <property type="protein sequence ID" value="CDP07715"/>
    <property type="gene ID" value="GSCOC_T00025065001"/>
</dbReference>
<dbReference type="Proteomes" id="UP000295252">
    <property type="component" value="Chromosome IV"/>
</dbReference>
<feature type="region of interest" description="Disordered" evidence="1">
    <location>
        <begin position="28"/>
        <end position="50"/>
    </location>
</feature>
<keyword evidence="3" id="KW-1185">Reference proteome</keyword>
<dbReference type="PhylomeDB" id="A0A068UGQ7"/>
<reference evidence="3" key="1">
    <citation type="journal article" date="2014" name="Science">
        <title>The coffee genome provides insight into the convergent evolution of caffeine biosynthesis.</title>
        <authorList>
            <person name="Denoeud F."/>
            <person name="Carretero-Paulet L."/>
            <person name="Dereeper A."/>
            <person name="Droc G."/>
            <person name="Guyot R."/>
            <person name="Pietrella M."/>
            <person name="Zheng C."/>
            <person name="Alberti A."/>
            <person name="Anthony F."/>
            <person name="Aprea G."/>
            <person name="Aury J.M."/>
            <person name="Bento P."/>
            <person name="Bernard M."/>
            <person name="Bocs S."/>
            <person name="Campa C."/>
            <person name="Cenci A."/>
            <person name="Combes M.C."/>
            <person name="Crouzillat D."/>
            <person name="Da Silva C."/>
            <person name="Daddiego L."/>
            <person name="De Bellis F."/>
            <person name="Dussert S."/>
            <person name="Garsmeur O."/>
            <person name="Gayraud T."/>
            <person name="Guignon V."/>
            <person name="Jahn K."/>
            <person name="Jamilloux V."/>
            <person name="Joet T."/>
            <person name="Labadie K."/>
            <person name="Lan T."/>
            <person name="Leclercq J."/>
            <person name="Lepelley M."/>
            <person name="Leroy T."/>
            <person name="Li L.T."/>
            <person name="Librado P."/>
            <person name="Lopez L."/>
            <person name="Munoz A."/>
            <person name="Noel B."/>
            <person name="Pallavicini A."/>
            <person name="Perrotta G."/>
            <person name="Poncet V."/>
            <person name="Pot D."/>
            <person name="Priyono X."/>
            <person name="Rigoreau M."/>
            <person name="Rouard M."/>
            <person name="Rozas J."/>
            <person name="Tranchant-Dubreuil C."/>
            <person name="VanBuren R."/>
            <person name="Zhang Q."/>
            <person name="Andrade A.C."/>
            <person name="Argout X."/>
            <person name="Bertrand B."/>
            <person name="de Kochko A."/>
            <person name="Graziosi G."/>
            <person name="Henry R.J."/>
            <person name="Jayarama X."/>
            <person name="Ming R."/>
            <person name="Nagai C."/>
            <person name="Rounsley S."/>
            <person name="Sankoff D."/>
            <person name="Giuliano G."/>
            <person name="Albert V.A."/>
            <person name="Wincker P."/>
            <person name="Lashermes P."/>
        </authorList>
    </citation>
    <scope>NUCLEOTIDE SEQUENCE [LARGE SCALE GENOMIC DNA]</scope>
    <source>
        <strain evidence="3">cv. DH200-94</strain>
    </source>
</reference>
<evidence type="ECO:0000256" key="1">
    <source>
        <dbReference type="SAM" id="MobiDB-lite"/>
    </source>
</evidence>
<organism evidence="2 3">
    <name type="scientific">Coffea canephora</name>
    <name type="common">Robusta coffee</name>
    <dbReference type="NCBI Taxonomy" id="49390"/>
    <lineage>
        <taxon>Eukaryota</taxon>
        <taxon>Viridiplantae</taxon>
        <taxon>Streptophyta</taxon>
        <taxon>Embryophyta</taxon>
        <taxon>Tracheophyta</taxon>
        <taxon>Spermatophyta</taxon>
        <taxon>Magnoliopsida</taxon>
        <taxon>eudicotyledons</taxon>
        <taxon>Gunneridae</taxon>
        <taxon>Pentapetalae</taxon>
        <taxon>asterids</taxon>
        <taxon>lamiids</taxon>
        <taxon>Gentianales</taxon>
        <taxon>Rubiaceae</taxon>
        <taxon>Ixoroideae</taxon>
        <taxon>Gardenieae complex</taxon>
        <taxon>Bertiereae - Coffeeae clade</taxon>
        <taxon>Coffeeae</taxon>
        <taxon>Coffea</taxon>
    </lineage>
</organism>
<dbReference type="OrthoDB" id="10071381at2759"/>
<feature type="region of interest" description="Disordered" evidence="1">
    <location>
        <begin position="143"/>
        <end position="170"/>
    </location>
</feature>
<dbReference type="STRING" id="49390.A0A068UGQ7"/>
<evidence type="ECO:0000313" key="2">
    <source>
        <dbReference type="EMBL" id="CDP07715.1"/>
    </source>
</evidence>
<evidence type="ECO:0000313" key="3">
    <source>
        <dbReference type="Proteomes" id="UP000295252"/>
    </source>
</evidence>
<dbReference type="InParanoid" id="A0A068UGQ7"/>
<dbReference type="AlphaFoldDB" id="A0A068UGQ7"/>
<proteinExistence type="predicted"/>
<dbReference type="EMBL" id="HG739111">
    <property type="protein sequence ID" value="CDP07715.1"/>
    <property type="molecule type" value="Genomic_DNA"/>
</dbReference>